<dbReference type="AlphaFoldDB" id="W7ELZ1"/>
<feature type="compositionally biased region" description="Pro residues" evidence="1">
    <location>
        <begin position="268"/>
        <end position="284"/>
    </location>
</feature>
<feature type="compositionally biased region" description="Low complexity" evidence="1">
    <location>
        <begin position="219"/>
        <end position="243"/>
    </location>
</feature>
<dbReference type="Proteomes" id="UP000054337">
    <property type="component" value="Unassembled WGS sequence"/>
</dbReference>
<feature type="region of interest" description="Disordered" evidence="1">
    <location>
        <begin position="187"/>
        <end position="364"/>
    </location>
</feature>
<evidence type="ECO:0000313" key="4">
    <source>
        <dbReference type="Proteomes" id="UP000054337"/>
    </source>
</evidence>
<feature type="signal peptide" evidence="2">
    <location>
        <begin position="1"/>
        <end position="19"/>
    </location>
</feature>
<evidence type="ECO:0000256" key="1">
    <source>
        <dbReference type="SAM" id="MobiDB-lite"/>
    </source>
</evidence>
<keyword evidence="3" id="KW-0560">Oxidoreductase</keyword>
<keyword evidence="2" id="KW-0732">Signal</keyword>
<dbReference type="PRINTS" id="PR01217">
    <property type="entry name" value="PRICHEXTENSN"/>
</dbReference>
<sequence length="425" mass="42164">MLFRSIFLSATALVGTTNAHIKMSNPVPYSADKVDTSPISKAQYPCKSQNGFTVTTMNPMKVGEEMPLKLDGTAVHGGGSCQLSVSLDTEPTANSVFKVIKSMEGGCPGIEGGTNNYTFTLPDSIPNGKATFAWTWMSKLAGQAELYMNCAPIEVTGGASDKSGFDALPDMLVINIDKSCESVPNSAVKFPNPGSEVQLGNTNDLKAPTGGCASSGSTPAEPSSPAGGEPSPAPTSPAGGAPSAPSPPAAGQPSAAPTSAVGGQPTVAPTPPAGSKPSAAPLPPNGGGVFAPGASSGSPAGPTAPVRPSTSTTLVTVTATPTPPVRPTPPAGTGSPATPTTPSTPGGGSGTPSTPSTPGGGSSTCSENGAIVCNGATQFGICNNGKLVWQEVAAGTTCANGSITKRGYNGRVVRSHLMSRRVGHY</sequence>
<evidence type="ECO:0000313" key="3">
    <source>
        <dbReference type="EMBL" id="EUN31488.1"/>
    </source>
</evidence>
<name>W7ELZ1_BIPV3</name>
<dbReference type="PANTHER" id="PTHR36182">
    <property type="entry name" value="PROTEIN, PUTATIVE (AFU_ORTHOLOGUE AFUA_6G10930)-RELATED"/>
    <property type="match status" value="1"/>
</dbReference>
<dbReference type="RefSeq" id="XP_014561105.1">
    <property type="nucleotide sequence ID" value="XM_014705619.1"/>
</dbReference>
<gene>
    <name evidence="3" type="ORF">COCVIDRAFT_87444</name>
</gene>
<dbReference type="OrthoDB" id="2342176at2759"/>
<organism evidence="3 4">
    <name type="scientific">Bipolaris victoriae (strain FI3)</name>
    <name type="common">Victoria blight of oats agent</name>
    <name type="synonym">Cochliobolus victoriae</name>
    <dbReference type="NCBI Taxonomy" id="930091"/>
    <lineage>
        <taxon>Eukaryota</taxon>
        <taxon>Fungi</taxon>
        <taxon>Dikarya</taxon>
        <taxon>Ascomycota</taxon>
        <taxon>Pezizomycotina</taxon>
        <taxon>Dothideomycetes</taxon>
        <taxon>Pleosporomycetidae</taxon>
        <taxon>Pleosporales</taxon>
        <taxon>Pleosporineae</taxon>
        <taxon>Pleosporaceae</taxon>
        <taxon>Bipolaris</taxon>
    </lineage>
</organism>
<evidence type="ECO:0000256" key="2">
    <source>
        <dbReference type="SAM" id="SignalP"/>
    </source>
</evidence>
<dbReference type="HOGENOM" id="CLU_032571_1_0_1"/>
<reference evidence="3 4" key="1">
    <citation type="journal article" date="2013" name="PLoS Genet.">
        <title>Comparative genome structure, secondary metabolite, and effector coding capacity across Cochliobolus pathogens.</title>
        <authorList>
            <person name="Condon B.J."/>
            <person name="Leng Y."/>
            <person name="Wu D."/>
            <person name="Bushley K.E."/>
            <person name="Ohm R.A."/>
            <person name="Otillar R."/>
            <person name="Martin J."/>
            <person name="Schackwitz W."/>
            <person name="Grimwood J."/>
            <person name="MohdZainudin N."/>
            <person name="Xue C."/>
            <person name="Wang R."/>
            <person name="Manning V.A."/>
            <person name="Dhillon B."/>
            <person name="Tu Z.J."/>
            <person name="Steffenson B.J."/>
            <person name="Salamov A."/>
            <person name="Sun H."/>
            <person name="Lowry S."/>
            <person name="LaButti K."/>
            <person name="Han J."/>
            <person name="Copeland A."/>
            <person name="Lindquist E."/>
            <person name="Barry K."/>
            <person name="Schmutz J."/>
            <person name="Baker S.E."/>
            <person name="Ciuffetti L.M."/>
            <person name="Grigoriev I.V."/>
            <person name="Zhong S."/>
            <person name="Turgeon B.G."/>
        </authorList>
    </citation>
    <scope>NUCLEOTIDE SEQUENCE [LARGE SCALE GENOMIC DNA]</scope>
    <source>
        <strain evidence="3 4">FI3</strain>
    </source>
</reference>
<proteinExistence type="predicted"/>
<feature type="compositionally biased region" description="Low complexity" evidence="1">
    <location>
        <begin position="331"/>
        <end position="344"/>
    </location>
</feature>
<dbReference type="GO" id="GO:0004497">
    <property type="term" value="F:monooxygenase activity"/>
    <property type="evidence" value="ECO:0007669"/>
    <property type="project" value="UniProtKB-KW"/>
</dbReference>
<dbReference type="GeneID" id="26258673"/>
<protein>
    <submittedName>
        <fullName evidence="3">Lytic polysaccharide monooxygenase</fullName>
    </submittedName>
</protein>
<feature type="compositionally biased region" description="Low complexity" evidence="1">
    <location>
        <begin position="291"/>
        <end position="320"/>
    </location>
</feature>
<feature type="compositionally biased region" description="Low complexity" evidence="1">
    <location>
        <begin position="251"/>
        <end position="260"/>
    </location>
</feature>
<keyword evidence="3" id="KW-0503">Monooxygenase</keyword>
<keyword evidence="4" id="KW-1185">Reference proteome</keyword>
<feature type="chain" id="PRO_5004891959" evidence="2">
    <location>
        <begin position="20"/>
        <end position="425"/>
    </location>
</feature>
<dbReference type="Gene3D" id="2.70.50.70">
    <property type="match status" value="1"/>
</dbReference>
<dbReference type="EMBL" id="KI968698">
    <property type="protein sequence ID" value="EUN31488.1"/>
    <property type="molecule type" value="Genomic_DNA"/>
</dbReference>
<accession>W7ELZ1</accession>
<dbReference type="PANTHER" id="PTHR36182:SF2">
    <property type="entry name" value="LYTIC POLYSACCHARIDE MONOOXYGENASE"/>
    <property type="match status" value="1"/>
</dbReference>
<feature type="compositionally biased region" description="Pro residues" evidence="1">
    <location>
        <begin position="321"/>
        <end position="330"/>
    </location>
</feature>